<dbReference type="FunFam" id="1.10.510.10:FF:000553">
    <property type="entry name" value="Tyrosine-protein kinase"/>
    <property type="match status" value="1"/>
</dbReference>
<gene>
    <name evidence="23" type="primary">Src</name>
    <name evidence="23" type="ORF">GTO96_0008131</name>
</gene>
<evidence type="ECO:0000256" key="15">
    <source>
        <dbReference type="ARBA" id="ARBA00051245"/>
    </source>
</evidence>
<evidence type="ECO:0000256" key="11">
    <source>
        <dbReference type="ARBA" id="ARBA00022989"/>
    </source>
</evidence>
<dbReference type="GO" id="GO:0016020">
    <property type="term" value="C:membrane"/>
    <property type="evidence" value="ECO:0007669"/>
    <property type="project" value="UniProtKB-SubCell"/>
</dbReference>
<accession>A0A8X7X4V4</accession>
<dbReference type="PRINTS" id="PR00109">
    <property type="entry name" value="TYRKINASE"/>
</dbReference>
<evidence type="ECO:0000256" key="14">
    <source>
        <dbReference type="ARBA" id="ARBA00023288"/>
    </source>
</evidence>
<feature type="compositionally biased region" description="Polar residues" evidence="19">
    <location>
        <begin position="107"/>
        <end position="123"/>
    </location>
</feature>
<dbReference type="SMART" id="SM00219">
    <property type="entry name" value="TyrKc"/>
    <property type="match status" value="1"/>
</dbReference>
<comment type="caution">
    <text evidence="23">The sequence shown here is derived from an EMBL/GenBank/DDBJ whole genome shotgun (WGS) entry which is preliminary data.</text>
</comment>
<keyword evidence="24" id="KW-1185">Reference proteome</keyword>
<feature type="region of interest" description="Disordered" evidence="19">
    <location>
        <begin position="48"/>
        <end position="134"/>
    </location>
</feature>
<keyword evidence="12 20" id="KW-0472">Membrane</keyword>
<keyword evidence="13 18" id="KW-0829">Tyrosine-protein kinase</keyword>
<feature type="domain" description="Protein kinase" evidence="22">
    <location>
        <begin position="319"/>
        <end position="575"/>
    </location>
</feature>
<feature type="non-terminal residue" evidence="23">
    <location>
        <position position="588"/>
    </location>
</feature>
<evidence type="ECO:0000256" key="6">
    <source>
        <dbReference type="ARBA" id="ARBA00022692"/>
    </source>
</evidence>
<keyword evidence="3" id="KW-0728">SH3 domain</keyword>
<dbReference type="InterPro" id="IPR011009">
    <property type="entry name" value="Kinase-like_dom_sf"/>
</dbReference>
<evidence type="ECO:0000256" key="13">
    <source>
        <dbReference type="ARBA" id="ARBA00023137"/>
    </source>
</evidence>
<dbReference type="InterPro" id="IPR000980">
    <property type="entry name" value="SH2"/>
</dbReference>
<evidence type="ECO:0000256" key="7">
    <source>
        <dbReference type="ARBA" id="ARBA00022707"/>
    </source>
</evidence>
<dbReference type="Proteomes" id="UP000886611">
    <property type="component" value="Unassembled WGS sequence"/>
</dbReference>
<evidence type="ECO:0000313" key="24">
    <source>
        <dbReference type="Proteomes" id="UP000886611"/>
    </source>
</evidence>
<dbReference type="PROSITE" id="PS50001">
    <property type="entry name" value="SH2"/>
    <property type="match status" value="1"/>
</dbReference>
<evidence type="ECO:0000256" key="12">
    <source>
        <dbReference type="ARBA" id="ARBA00023136"/>
    </source>
</evidence>
<comment type="similarity">
    <text evidence="2">Belongs to the UPF0239 family.</text>
</comment>
<dbReference type="PRINTS" id="PR00452">
    <property type="entry name" value="SH3DOMAIN"/>
</dbReference>
<evidence type="ECO:0000256" key="2">
    <source>
        <dbReference type="ARBA" id="ARBA00006839"/>
    </source>
</evidence>
<dbReference type="Pfam" id="PF06783">
    <property type="entry name" value="UPF0239"/>
    <property type="match status" value="1"/>
</dbReference>
<name>A0A8X7X4V4_POLSE</name>
<dbReference type="InterPro" id="IPR036028">
    <property type="entry name" value="SH3-like_dom_sf"/>
</dbReference>
<feature type="binding site" evidence="17">
    <location>
        <position position="347"/>
    </location>
    <ligand>
        <name>ATP</name>
        <dbReference type="ChEBI" id="CHEBI:30616"/>
    </ligand>
</feature>
<organism evidence="23 24">
    <name type="scientific">Polypterus senegalus</name>
    <name type="common">Senegal bichir</name>
    <dbReference type="NCBI Taxonomy" id="55291"/>
    <lineage>
        <taxon>Eukaryota</taxon>
        <taxon>Metazoa</taxon>
        <taxon>Chordata</taxon>
        <taxon>Craniata</taxon>
        <taxon>Vertebrata</taxon>
        <taxon>Euteleostomi</taxon>
        <taxon>Actinopterygii</taxon>
        <taxon>Polypteriformes</taxon>
        <taxon>Polypteridae</taxon>
        <taxon>Polypterus</taxon>
    </lineage>
</organism>
<dbReference type="InterPro" id="IPR009621">
    <property type="entry name" value="UPF0239"/>
</dbReference>
<keyword evidence="14" id="KW-0449">Lipoprotein</keyword>
<dbReference type="Gene3D" id="3.30.505.10">
    <property type="entry name" value="SH2 domain"/>
    <property type="match status" value="1"/>
</dbReference>
<evidence type="ECO:0000256" key="9">
    <source>
        <dbReference type="ARBA" id="ARBA00022777"/>
    </source>
</evidence>
<protein>
    <recommendedName>
        <fullName evidence="18">Tyrosine-protein kinase</fullName>
        <ecNumber evidence="18">2.7.10.2</ecNumber>
    </recommendedName>
</protein>
<evidence type="ECO:0000256" key="20">
    <source>
        <dbReference type="SAM" id="Phobius"/>
    </source>
</evidence>
<dbReference type="EMBL" id="JAATIS010004524">
    <property type="protein sequence ID" value="KAG2461895.1"/>
    <property type="molecule type" value="Genomic_DNA"/>
</dbReference>
<evidence type="ECO:0000259" key="21">
    <source>
        <dbReference type="PROSITE" id="PS50001"/>
    </source>
</evidence>
<dbReference type="EC" id="2.7.10.2" evidence="18"/>
<proteinExistence type="inferred from homology"/>
<dbReference type="InterPro" id="IPR020635">
    <property type="entry name" value="Tyr_kinase_cat_dom"/>
</dbReference>
<evidence type="ECO:0000256" key="18">
    <source>
        <dbReference type="RuleBase" id="RU362096"/>
    </source>
</evidence>
<keyword evidence="7" id="KW-0519">Myristate</keyword>
<evidence type="ECO:0000256" key="8">
    <source>
        <dbReference type="ARBA" id="ARBA00022741"/>
    </source>
</evidence>
<keyword evidence="9 18" id="KW-0418">Kinase</keyword>
<dbReference type="FunFam" id="3.30.200.20:FF:000016">
    <property type="entry name" value="Tyrosine-protein kinase"/>
    <property type="match status" value="1"/>
</dbReference>
<keyword evidence="6 20" id="KW-0812">Transmembrane</keyword>
<dbReference type="PROSITE" id="PS00107">
    <property type="entry name" value="PROTEIN_KINASE_ATP"/>
    <property type="match status" value="1"/>
</dbReference>
<evidence type="ECO:0000256" key="10">
    <source>
        <dbReference type="ARBA" id="ARBA00022840"/>
    </source>
</evidence>
<feature type="transmembrane region" description="Helical" evidence="20">
    <location>
        <begin position="21"/>
        <end position="42"/>
    </location>
</feature>
<dbReference type="GO" id="GO:0004715">
    <property type="term" value="F:non-membrane spanning protein tyrosine kinase activity"/>
    <property type="evidence" value="ECO:0007669"/>
    <property type="project" value="UniProtKB-EC"/>
</dbReference>
<dbReference type="SUPFAM" id="SSF55550">
    <property type="entry name" value="SH2 domain"/>
    <property type="match status" value="1"/>
</dbReference>
<dbReference type="PROSITE" id="PS00109">
    <property type="entry name" value="PROTEIN_KINASE_TYR"/>
    <property type="match status" value="1"/>
</dbReference>
<keyword evidence="5 18" id="KW-0808">Transferase</keyword>
<evidence type="ECO:0000259" key="22">
    <source>
        <dbReference type="PROSITE" id="PS50011"/>
    </source>
</evidence>
<comment type="subcellular location">
    <subcellularLocation>
        <location evidence="1">Membrane</location>
        <topology evidence="1">Single-pass membrane protein</topology>
    </subcellularLocation>
</comment>
<dbReference type="SUPFAM" id="SSF56112">
    <property type="entry name" value="Protein kinase-like (PK-like)"/>
    <property type="match status" value="1"/>
</dbReference>
<dbReference type="GO" id="GO:0005524">
    <property type="term" value="F:ATP binding"/>
    <property type="evidence" value="ECO:0007669"/>
    <property type="project" value="UniProtKB-UniRule"/>
</dbReference>
<feature type="domain" description="SH2" evidence="21">
    <location>
        <begin position="200"/>
        <end position="297"/>
    </location>
</feature>
<sequence>MAGELDLSPPEVPELTFLENVLRYGLFLGAIFQIICIIAVIVPSSRLSESDAEHSEQRGVDQLRKPKGTIPQIKQKPKKEKPRMGGTKSKPKDQSQRSRSLDGTIGTGSSQYPTHNIQSTYTPKRSPAVDGNRHLNQPFNSSDLPLFGGLEVIGIATPQRGGMLAGGVTNFVALYDYESRTSTDLSFKKGEKLHIINNTWYFGKITRRESERLLLNVENRRGTFLVRESETTKGAYCLSVLDYDNTRGLNVKHYKIRKLDSGGFYITSRTQFSNLQQLVTYYRKHADGLCHCLTDGCPTLKPQTQGLAKDAWEIPRESLRLEVKLGQGCFGEVWMGTWNGTTRVAIKTLKPGTMSPEAFLQEAQVMKKLRHEKLVQLYAVVSEEPIYIVTEYMSQGQRGSLLDFLKGDMGRMLRLPQLVDMASQIAAGMAYVERMNYVHRDLRAANILVGDNLVCKVADFGLARLIEDNEYTARQGAKFPIKWTAPEAALYGRFTIKSDVWSFGILLTELATKGRVPYPGMVNREVLDQVERGYRMPCPAECPESLHELMLTCWRKEPEERPTFEYLQSCLEDYFTATEPQYQPGENL</sequence>
<feature type="compositionally biased region" description="Basic and acidic residues" evidence="19">
    <location>
        <begin position="90"/>
        <end position="100"/>
    </location>
</feature>
<comment type="similarity">
    <text evidence="18">Belongs to the protein kinase superfamily. Tyr protein kinase family.</text>
</comment>
<dbReference type="SMART" id="SM00252">
    <property type="entry name" value="SH2"/>
    <property type="match status" value="1"/>
</dbReference>
<evidence type="ECO:0000256" key="5">
    <source>
        <dbReference type="ARBA" id="ARBA00022679"/>
    </source>
</evidence>
<keyword evidence="4" id="KW-0597">Phosphoprotein</keyword>
<dbReference type="InterPro" id="IPR000719">
    <property type="entry name" value="Prot_kinase_dom"/>
</dbReference>
<evidence type="ECO:0000256" key="1">
    <source>
        <dbReference type="ARBA" id="ARBA00004167"/>
    </source>
</evidence>
<evidence type="ECO:0000256" key="4">
    <source>
        <dbReference type="ARBA" id="ARBA00022553"/>
    </source>
</evidence>
<dbReference type="InterPro" id="IPR017441">
    <property type="entry name" value="Protein_kinase_ATP_BS"/>
</dbReference>
<evidence type="ECO:0000256" key="3">
    <source>
        <dbReference type="ARBA" id="ARBA00022443"/>
    </source>
</evidence>
<keyword evidence="10 17" id="KW-0067">ATP-binding</keyword>
<keyword evidence="8 17" id="KW-0547">Nucleotide-binding</keyword>
<dbReference type="PANTHER" id="PTHR24418">
    <property type="entry name" value="TYROSINE-PROTEIN KINASE"/>
    <property type="match status" value="1"/>
</dbReference>
<keyword evidence="16" id="KW-0727">SH2 domain</keyword>
<dbReference type="SUPFAM" id="SSF50044">
    <property type="entry name" value="SH3-domain"/>
    <property type="match status" value="1"/>
</dbReference>
<dbReference type="PROSITE" id="PS50011">
    <property type="entry name" value="PROTEIN_KINASE_DOM"/>
    <property type="match status" value="1"/>
</dbReference>
<feature type="non-terminal residue" evidence="23">
    <location>
        <position position="1"/>
    </location>
</feature>
<dbReference type="AlphaFoldDB" id="A0A8X7X4V4"/>
<dbReference type="Gene3D" id="1.10.510.10">
    <property type="entry name" value="Transferase(Phosphotransferase) domain 1"/>
    <property type="match status" value="1"/>
</dbReference>
<comment type="catalytic activity">
    <reaction evidence="15 18">
        <text>L-tyrosyl-[protein] + ATP = O-phospho-L-tyrosyl-[protein] + ADP + H(+)</text>
        <dbReference type="Rhea" id="RHEA:10596"/>
        <dbReference type="Rhea" id="RHEA-COMP:10136"/>
        <dbReference type="Rhea" id="RHEA-COMP:20101"/>
        <dbReference type="ChEBI" id="CHEBI:15378"/>
        <dbReference type="ChEBI" id="CHEBI:30616"/>
        <dbReference type="ChEBI" id="CHEBI:46858"/>
        <dbReference type="ChEBI" id="CHEBI:61978"/>
        <dbReference type="ChEBI" id="CHEBI:456216"/>
        <dbReference type="EC" id="2.7.10.2"/>
    </reaction>
</comment>
<keyword evidence="11 20" id="KW-1133">Transmembrane helix</keyword>
<dbReference type="InterPro" id="IPR001452">
    <property type="entry name" value="SH3_domain"/>
</dbReference>
<dbReference type="FunFam" id="3.30.505.10:FF:000001">
    <property type="entry name" value="Tyrosine-protein kinase"/>
    <property type="match status" value="1"/>
</dbReference>
<dbReference type="InterPro" id="IPR001245">
    <property type="entry name" value="Ser-Thr/Tyr_kinase_cat_dom"/>
</dbReference>
<feature type="compositionally biased region" description="Basic and acidic residues" evidence="19">
    <location>
        <begin position="48"/>
        <end position="64"/>
    </location>
</feature>
<evidence type="ECO:0000313" key="23">
    <source>
        <dbReference type="EMBL" id="KAG2461895.1"/>
    </source>
</evidence>
<evidence type="ECO:0000256" key="16">
    <source>
        <dbReference type="PROSITE-ProRule" id="PRU00191"/>
    </source>
</evidence>
<dbReference type="PRINTS" id="PR00401">
    <property type="entry name" value="SH2DOMAIN"/>
</dbReference>
<evidence type="ECO:0000256" key="19">
    <source>
        <dbReference type="SAM" id="MobiDB-lite"/>
    </source>
</evidence>
<dbReference type="Pfam" id="PF07714">
    <property type="entry name" value="PK_Tyr_Ser-Thr"/>
    <property type="match status" value="1"/>
</dbReference>
<evidence type="ECO:0000256" key="17">
    <source>
        <dbReference type="PROSITE-ProRule" id="PRU10141"/>
    </source>
</evidence>
<dbReference type="Pfam" id="PF00017">
    <property type="entry name" value="SH2"/>
    <property type="match status" value="1"/>
</dbReference>
<dbReference type="Gene3D" id="2.30.30.40">
    <property type="entry name" value="SH3 Domains"/>
    <property type="match status" value="1"/>
</dbReference>
<dbReference type="InterPro" id="IPR050198">
    <property type="entry name" value="Non-receptor_tyrosine_kinases"/>
</dbReference>
<dbReference type="Gene3D" id="3.30.200.20">
    <property type="entry name" value="Phosphorylase Kinase, domain 1"/>
    <property type="match status" value="1"/>
</dbReference>
<reference evidence="23 24" key="1">
    <citation type="journal article" date="2021" name="Cell">
        <title>Tracing the genetic footprints of vertebrate landing in non-teleost ray-finned fishes.</title>
        <authorList>
            <person name="Bi X."/>
            <person name="Wang K."/>
            <person name="Yang L."/>
            <person name="Pan H."/>
            <person name="Jiang H."/>
            <person name="Wei Q."/>
            <person name="Fang M."/>
            <person name="Yu H."/>
            <person name="Zhu C."/>
            <person name="Cai Y."/>
            <person name="He Y."/>
            <person name="Gan X."/>
            <person name="Zeng H."/>
            <person name="Yu D."/>
            <person name="Zhu Y."/>
            <person name="Jiang H."/>
            <person name="Qiu Q."/>
            <person name="Yang H."/>
            <person name="Zhang Y.E."/>
            <person name="Wang W."/>
            <person name="Zhu M."/>
            <person name="He S."/>
            <person name="Zhang G."/>
        </authorList>
    </citation>
    <scope>NUCLEOTIDE SEQUENCE [LARGE SCALE GENOMIC DNA]</scope>
    <source>
        <tissue evidence="23">Muscle</tissue>
    </source>
</reference>
<dbReference type="InterPro" id="IPR008266">
    <property type="entry name" value="Tyr_kinase_AS"/>
</dbReference>
<dbReference type="InterPro" id="IPR036860">
    <property type="entry name" value="SH2_dom_sf"/>
</dbReference>